<gene>
    <name evidence="3" type="ORF">QVD17_39309</name>
</gene>
<dbReference type="InterPro" id="IPR001611">
    <property type="entry name" value="Leu-rich_rpt"/>
</dbReference>
<evidence type="ECO:0000256" key="2">
    <source>
        <dbReference type="ARBA" id="ARBA00022737"/>
    </source>
</evidence>
<dbReference type="InterPro" id="IPR032675">
    <property type="entry name" value="LRR_dom_sf"/>
</dbReference>
<keyword evidence="4" id="KW-1185">Reference proteome</keyword>
<organism evidence="3 4">
    <name type="scientific">Tagetes erecta</name>
    <name type="common">African marigold</name>
    <dbReference type="NCBI Taxonomy" id="13708"/>
    <lineage>
        <taxon>Eukaryota</taxon>
        <taxon>Viridiplantae</taxon>
        <taxon>Streptophyta</taxon>
        <taxon>Embryophyta</taxon>
        <taxon>Tracheophyta</taxon>
        <taxon>Spermatophyta</taxon>
        <taxon>Magnoliopsida</taxon>
        <taxon>eudicotyledons</taxon>
        <taxon>Gunneridae</taxon>
        <taxon>Pentapetalae</taxon>
        <taxon>asterids</taxon>
        <taxon>campanulids</taxon>
        <taxon>Asterales</taxon>
        <taxon>Asteraceae</taxon>
        <taxon>Asteroideae</taxon>
        <taxon>Heliantheae alliance</taxon>
        <taxon>Tageteae</taxon>
        <taxon>Tagetes</taxon>
    </lineage>
</organism>
<keyword evidence="1" id="KW-0433">Leucine-rich repeat</keyword>
<reference evidence="3" key="1">
    <citation type="journal article" date="2023" name="bioRxiv">
        <title>Improved chromosome-level genome assembly for marigold (Tagetes erecta).</title>
        <authorList>
            <person name="Jiang F."/>
            <person name="Yuan L."/>
            <person name="Wang S."/>
            <person name="Wang H."/>
            <person name="Xu D."/>
            <person name="Wang A."/>
            <person name="Fan W."/>
        </authorList>
    </citation>
    <scope>NUCLEOTIDE SEQUENCE</scope>
    <source>
        <strain evidence="3">WSJ</strain>
        <tissue evidence="3">Leaf</tissue>
    </source>
</reference>
<dbReference type="Pfam" id="PF00560">
    <property type="entry name" value="LRR_1"/>
    <property type="match status" value="1"/>
</dbReference>
<keyword evidence="2" id="KW-0677">Repeat</keyword>
<dbReference type="Gene3D" id="3.80.10.10">
    <property type="entry name" value="Ribonuclease Inhibitor"/>
    <property type="match status" value="1"/>
</dbReference>
<evidence type="ECO:0000313" key="3">
    <source>
        <dbReference type="EMBL" id="KAK1407687.1"/>
    </source>
</evidence>
<dbReference type="PANTHER" id="PTHR48051:SF1">
    <property type="entry name" value="RAS SUPPRESSOR PROTEIN 1"/>
    <property type="match status" value="1"/>
</dbReference>
<dbReference type="PANTHER" id="PTHR48051">
    <property type="match status" value="1"/>
</dbReference>
<proteinExistence type="predicted"/>
<protein>
    <submittedName>
        <fullName evidence="3">Uncharacterized protein</fullName>
    </submittedName>
</protein>
<comment type="caution">
    <text evidence="3">The sequence shown here is derived from an EMBL/GenBank/DDBJ whole genome shotgun (WGS) entry which is preliminary data.</text>
</comment>
<dbReference type="AlphaFoldDB" id="A0AAD8NG45"/>
<evidence type="ECO:0000313" key="4">
    <source>
        <dbReference type="Proteomes" id="UP001229421"/>
    </source>
</evidence>
<dbReference type="GO" id="GO:0005737">
    <property type="term" value="C:cytoplasm"/>
    <property type="evidence" value="ECO:0007669"/>
    <property type="project" value="TreeGrafter"/>
</dbReference>
<name>A0AAD8NG45_TARER</name>
<evidence type="ECO:0000256" key="1">
    <source>
        <dbReference type="ARBA" id="ARBA00022614"/>
    </source>
</evidence>
<dbReference type="InterPro" id="IPR050216">
    <property type="entry name" value="LRR_domain-containing"/>
</dbReference>
<dbReference type="Proteomes" id="UP001229421">
    <property type="component" value="Unassembled WGS sequence"/>
</dbReference>
<dbReference type="EMBL" id="JAUHHV010000011">
    <property type="protein sequence ID" value="KAK1407687.1"/>
    <property type="molecule type" value="Genomic_DNA"/>
</dbReference>
<sequence>MNLLEHLYVDGKRIKKLPENLEKMCELRNLDASGTFIEELPSSISSLTKLRLLHVNRCQLSFKIGCFLNSSLVTLLSGLKEINVSSCNLYVVPDGIGLLCHLITLDLSGNEFVSLPTSIGLLSKLRVLCLTNCKRLQSLPKLSLVNEGLDYGPRCRFNYYVSIEGVDVSKFTTSSFNYNPTVSCLNCSNLAVDKRGNYLAEKLLNSYLELRMKYWMTPEAVFEIVGAESEIPTGFVQRGAEGLILEGPWIGFAICVVISVKHVYLKFEHTVTVHIHLGEKHVKIPVPINFLMAESETQLMFYWTAADDLQRILGSNQKNNFCVSFSADPRAACEDDTVLHQRTCKMVDLIFDYERQGSLDGIYQITKGLLEISPDCFEVLSGCKIHARIHRSLKDINDGWLSVKLVLQQIMVNSIGDNYSYKEMLHHLNDLEAANIV</sequence>
<dbReference type="SUPFAM" id="SSF52058">
    <property type="entry name" value="L domain-like"/>
    <property type="match status" value="1"/>
</dbReference>
<accession>A0AAD8NG45</accession>
<dbReference type="PROSITE" id="PS51450">
    <property type="entry name" value="LRR"/>
    <property type="match status" value="1"/>
</dbReference>